<dbReference type="PANTHER" id="PTHR11695">
    <property type="entry name" value="ALCOHOL DEHYDROGENASE RELATED"/>
    <property type="match status" value="1"/>
</dbReference>
<evidence type="ECO:0000259" key="1">
    <source>
        <dbReference type="SMART" id="SM00829"/>
    </source>
</evidence>
<dbReference type="PATRIC" id="fig|883078.3.peg.4098"/>
<gene>
    <name evidence="2" type="ORF">HMPREF9695_03971</name>
</gene>
<feature type="domain" description="Enoyl reductase (ER)" evidence="1">
    <location>
        <begin position="10"/>
        <end position="331"/>
    </location>
</feature>
<dbReference type="Gene3D" id="3.90.180.10">
    <property type="entry name" value="Medium-chain alcohol dehydrogenases, catalytic domain"/>
    <property type="match status" value="1"/>
</dbReference>
<dbReference type="SUPFAM" id="SSF50129">
    <property type="entry name" value="GroES-like"/>
    <property type="match status" value="1"/>
</dbReference>
<dbReference type="Gene3D" id="3.40.50.720">
    <property type="entry name" value="NAD(P)-binding Rossmann-like Domain"/>
    <property type="match status" value="1"/>
</dbReference>
<comment type="caution">
    <text evidence="2">The sequence shown here is derived from an EMBL/GenBank/DDBJ whole genome shotgun (WGS) entry which is preliminary data.</text>
</comment>
<dbReference type="AlphaFoldDB" id="K8NXZ2"/>
<dbReference type="GO" id="GO:0016491">
    <property type="term" value="F:oxidoreductase activity"/>
    <property type="evidence" value="ECO:0007669"/>
    <property type="project" value="InterPro"/>
</dbReference>
<proteinExistence type="predicted"/>
<dbReference type="Pfam" id="PF13602">
    <property type="entry name" value="ADH_zinc_N_2"/>
    <property type="match status" value="1"/>
</dbReference>
<dbReference type="RefSeq" id="WP_006022673.1">
    <property type="nucleotide sequence ID" value="NZ_KB375284.1"/>
</dbReference>
<dbReference type="CDD" id="cd05289">
    <property type="entry name" value="MDR_like_2"/>
    <property type="match status" value="1"/>
</dbReference>
<evidence type="ECO:0000313" key="2">
    <source>
        <dbReference type="EMBL" id="EKS34061.1"/>
    </source>
</evidence>
<dbReference type="PANTHER" id="PTHR11695:SF294">
    <property type="entry name" value="RETICULON-4-INTERACTING PROTEIN 1, MITOCHONDRIAL"/>
    <property type="match status" value="1"/>
</dbReference>
<dbReference type="EMBL" id="AGWX01000005">
    <property type="protein sequence ID" value="EKS34061.1"/>
    <property type="molecule type" value="Genomic_DNA"/>
</dbReference>
<dbReference type="Proteomes" id="UP000001096">
    <property type="component" value="Unassembled WGS sequence"/>
</dbReference>
<sequence>MRAYVLKKYGGPEGSLLMDVPAPTPGPRDILIAVRAAGLNPVDFKIRQGMLRVILRSRLPLVLGNELAGEVIAVGSQVTRFRVGDRVFARVAKDSAGAFAEQACVDEDYAAHMPRNLDFTSAAAVPLAGLTALQALRDELHVKPGQKVFISGGAGGVGTFAIQIAKWLGANVTTTASKRGEALVRSLGCDEVIDYTSQDISSVKERFDAGFDLIGGQTLDQMFKVMKPGATIVSVAALPEPQTAIRDLGGRRTLAAIFWLLSYSIRARARRARVHYRYLFMHPSGADLSLLSGLIEQGKLKIIVDKTYPFAQIADALGYVESGRAKGKVVVTIPS</sequence>
<protein>
    <recommendedName>
        <fullName evidence="1">Enoyl reductase (ER) domain-containing protein</fullName>
    </recommendedName>
</protein>
<organism evidence="2 3">
    <name type="scientific">Afipia broomeae ATCC 49717</name>
    <dbReference type="NCBI Taxonomy" id="883078"/>
    <lineage>
        <taxon>Bacteria</taxon>
        <taxon>Pseudomonadati</taxon>
        <taxon>Pseudomonadota</taxon>
        <taxon>Alphaproteobacteria</taxon>
        <taxon>Hyphomicrobiales</taxon>
        <taxon>Nitrobacteraceae</taxon>
        <taxon>Afipia</taxon>
    </lineage>
</organism>
<name>K8NXZ2_9BRAD</name>
<evidence type="ECO:0000313" key="3">
    <source>
        <dbReference type="Proteomes" id="UP000001096"/>
    </source>
</evidence>
<dbReference type="eggNOG" id="COG0604">
    <property type="taxonomic scope" value="Bacteria"/>
</dbReference>
<dbReference type="SUPFAM" id="SSF51735">
    <property type="entry name" value="NAD(P)-binding Rossmann-fold domains"/>
    <property type="match status" value="1"/>
</dbReference>
<dbReference type="Pfam" id="PF08240">
    <property type="entry name" value="ADH_N"/>
    <property type="match status" value="1"/>
</dbReference>
<keyword evidence="3" id="KW-1185">Reference proteome</keyword>
<dbReference type="InterPro" id="IPR013154">
    <property type="entry name" value="ADH-like_N"/>
</dbReference>
<dbReference type="InterPro" id="IPR036291">
    <property type="entry name" value="NAD(P)-bd_dom_sf"/>
</dbReference>
<dbReference type="InterPro" id="IPR020843">
    <property type="entry name" value="ER"/>
</dbReference>
<reference evidence="2 3" key="1">
    <citation type="submission" date="2012-04" db="EMBL/GenBank/DDBJ databases">
        <title>The Genome Sequence of Afipia broomeae ATCC 49717.</title>
        <authorList>
            <consortium name="The Broad Institute Genome Sequencing Platform"/>
            <person name="Earl A."/>
            <person name="Ward D."/>
            <person name="Feldgarden M."/>
            <person name="Gevers D."/>
            <person name="Huys G."/>
            <person name="Walker B."/>
            <person name="Young S.K."/>
            <person name="Zeng Q."/>
            <person name="Gargeya S."/>
            <person name="Fitzgerald M."/>
            <person name="Haas B."/>
            <person name="Abouelleil A."/>
            <person name="Alvarado L."/>
            <person name="Arachchi H.M."/>
            <person name="Berlin A."/>
            <person name="Chapman S.B."/>
            <person name="Goldberg J."/>
            <person name="Griggs A."/>
            <person name="Gujja S."/>
            <person name="Hansen M."/>
            <person name="Howarth C."/>
            <person name="Imamovic A."/>
            <person name="Larimer J."/>
            <person name="McCowen C."/>
            <person name="Montmayeur A."/>
            <person name="Murphy C."/>
            <person name="Neiman D."/>
            <person name="Pearson M."/>
            <person name="Priest M."/>
            <person name="Roberts A."/>
            <person name="Saif S."/>
            <person name="Shea T."/>
            <person name="Sisk P."/>
            <person name="Sykes S."/>
            <person name="Wortman J."/>
            <person name="Nusbaum C."/>
            <person name="Birren B."/>
        </authorList>
    </citation>
    <scope>NUCLEOTIDE SEQUENCE [LARGE SCALE GENOMIC DNA]</scope>
    <source>
        <strain evidence="2 3">ATCC 49717</strain>
    </source>
</reference>
<dbReference type="InterPro" id="IPR011032">
    <property type="entry name" value="GroES-like_sf"/>
</dbReference>
<dbReference type="SMART" id="SM00829">
    <property type="entry name" value="PKS_ER"/>
    <property type="match status" value="1"/>
</dbReference>
<dbReference type="InterPro" id="IPR050700">
    <property type="entry name" value="YIM1/Zinc_Alcohol_DH_Fams"/>
</dbReference>
<accession>K8NXZ2</accession>
<dbReference type="HOGENOM" id="CLU_026673_3_3_5"/>